<dbReference type="GO" id="GO:0008758">
    <property type="term" value="F:UDP-2,3-diacylglucosamine hydrolase activity"/>
    <property type="evidence" value="ECO:0007669"/>
    <property type="project" value="TreeGrafter"/>
</dbReference>
<dbReference type="Pfam" id="PF00149">
    <property type="entry name" value="Metallophos"/>
    <property type="match status" value="1"/>
</dbReference>
<evidence type="ECO:0000259" key="4">
    <source>
        <dbReference type="Pfam" id="PF00149"/>
    </source>
</evidence>
<dbReference type="Proteomes" id="UP000434554">
    <property type="component" value="Unassembled WGS sequence"/>
</dbReference>
<comment type="caution">
    <text evidence="5">The sequence shown here is derived from an EMBL/GenBank/DDBJ whole genome shotgun (WGS) entry which is preliminary data.</text>
</comment>
<dbReference type="RefSeq" id="WP_127008547.1">
    <property type="nucleotide sequence ID" value="NZ_CAUENZ010000011.1"/>
</dbReference>
<dbReference type="Gene3D" id="3.60.21.10">
    <property type="match status" value="1"/>
</dbReference>
<dbReference type="AlphaFoldDB" id="A0A833C9L7"/>
<keyword evidence="3" id="KW-1133">Transmembrane helix</keyword>
<dbReference type="CDD" id="cd07385">
    <property type="entry name" value="MPP_YkuE_C"/>
    <property type="match status" value="1"/>
</dbReference>
<dbReference type="GO" id="GO:0009245">
    <property type="term" value="P:lipid A biosynthetic process"/>
    <property type="evidence" value="ECO:0007669"/>
    <property type="project" value="TreeGrafter"/>
</dbReference>
<evidence type="ECO:0000256" key="2">
    <source>
        <dbReference type="ARBA" id="ARBA00022801"/>
    </source>
</evidence>
<feature type="domain" description="Calcineurin-like phosphoesterase" evidence="4">
    <location>
        <begin position="173"/>
        <end position="340"/>
    </location>
</feature>
<protein>
    <submittedName>
        <fullName evidence="5">Metallophosphoesterase</fullName>
    </submittedName>
</protein>
<evidence type="ECO:0000256" key="3">
    <source>
        <dbReference type="SAM" id="Phobius"/>
    </source>
</evidence>
<feature type="transmembrane region" description="Helical" evidence="3">
    <location>
        <begin position="6"/>
        <end position="31"/>
    </location>
</feature>
<dbReference type="PANTHER" id="PTHR31302:SF31">
    <property type="entry name" value="PHOSPHODIESTERASE YAEI"/>
    <property type="match status" value="1"/>
</dbReference>
<keyword evidence="3" id="KW-0812">Transmembrane</keyword>
<sequence>MAGERMSARLIFFIITTIIIFLIVFANSYLIVRLTKMKRRSAWFWRLVLLQITAIVGTTYYQMAQVQLLGTSMYEFWRAWATGTYGLLMGLGVGFAILIPLGIVMAAVNWRAKKTTAEEQDSRRQFLRKAIWAVPAVTAGGGVVRAYEGAKELQVNHIDLVFRSLPEYLKDYKLAQISDVHIGPFIDLRDFDKITQAVLNEKPDRLVITGDLIDDLDFLNLLCGRLEELFPKIPDGIDYILGNHEYFKNLPLVLEAFSSISMRMHRNSSLRLSGGSWPVYLAGVEYSFDRSGEQREVYLQEALDNIPSEAFTILLAHHPDFMENAFAHNIPVTLSGHTHGGQIVVGGTPLVPVGTKYFKGMYRDGDKYGYVNNGTGHWFPVRYNCPREITIFTFKEGKVSKV</sequence>
<feature type="transmembrane region" description="Helical" evidence="3">
    <location>
        <begin position="83"/>
        <end position="110"/>
    </location>
</feature>
<dbReference type="InterPro" id="IPR004843">
    <property type="entry name" value="Calcineurin-like_PHP"/>
</dbReference>
<reference evidence="5 6" key="1">
    <citation type="submission" date="2019-09" db="EMBL/GenBank/DDBJ databases">
        <title>Draft genome sequence of 3 type strains from the CCUG.</title>
        <authorList>
            <person name="Pineiro-Iglesias B."/>
            <person name="Tunovic T."/>
            <person name="Unosson C."/>
            <person name="Inganas E."/>
            <person name="Ohlen M."/>
            <person name="Cardew S."/>
            <person name="Jensie-Markopoulos S."/>
            <person name="Salva-Serra F."/>
            <person name="Jaen-Luchoro D."/>
            <person name="Karlsson R."/>
            <person name="Svensson-Stadler L."/>
            <person name="Chun J."/>
            <person name="Moore E."/>
        </authorList>
    </citation>
    <scope>NUCLEOTIDE SEQUENCE [LARGE SCALE GENOMIC DNA]</scope>
    <source>
        <strain evidence="5 6">CCUG 65427</strain>
    </source>
</reference>
<evidence type="ECO:0000313" key="5">
    <source>
        <dbReference type="EMBL" id="KAB1477023.1"/>
    </source>
</evidence>
<evidence type="ECO:0000313" key="6">
    <source>
        <dbReference type="Proteomes" id="UP000434554"/>
    </source>
</evidence>
<name>A0A833C9L7_9FIRM</name>
<accession>A0A833C9L7</accession>
<dbReference type="PANTHER" id="PTHR31302">
    <property type="entry name" value="TRANSMEMBRANE PROTEIN WITH METALLOPHOSPHOESTERASE DOMAIN-RELATED"/>
    <property type="match status" value="1"/>
</dbReference>
<keyword evidence="2" id="KW-0378">Hydrolase</keyword>
<feature type="transmembrane region" description="Helical" evidence="3">
    <location>
        <begin position="43"/>
        <end position="63"/>
    </location>
</feature>
<evidence type="ECO:0000256" key="1">
    <source>
        <dbReference type="ARBA" id="ARBA00022723"/>
    </source>
</evidence>
<dbReference type="InterPro" id="IPR051158">
    <property type="entry name" value="Metallophosphoesterase_sf"/>
</dbReference>
<keyword evidence="1" id="KW-0479">Metal-binding</keyword>
<dbReference type="InterPro" id="IPR029052">
    <property type="entry name" value="Metallo-depent_PP-like"/>
</dbReference>
<dbReference type="SUPFAM" id="SSF56300">
    <property type="entry name" value="Metallo-dependent phosphatases"/>
    <property type="match status" value="1"/>
</dbReference>
<dbReference type="GO" id="GO:0016020">
    <property type="term" value="C:membrane"/>
    <property type="evidence" value="ECO:0007669"/>
    <property type="project" value="GOC"/>
</dbReference>
<dbReference type="GO" id="GO:0046872">
    <property type="term" value="F:metal ion binding"/>
    <property type="evidence" value="ECO:0007669"/>
    <property type="project" value="UniProtKB-KW"/>
</dbReference>
<dbReference type="EMBL" id="WBKH01000011">
    <property type="protein sequence ID" value="KAB1477023.1"/>
    <property type="molecule type" value="Genomic_DNA"/>
</dbReference>
<gene>
    <name evidence="5" type="ORF">F8R14_09680</name>
</gene>
<proteinExistence type="predicted"/>
<keyword evidence="3" id="KW-0472">Membrane</keyword>
<organism evidence="5 6">
    <name type="scientific">Veillonella seminalis</name>
    <dbReference type="NCBI Taxonomy" id="1502943"/>
    <lineage>
        <taxon>Bacteria</taxon>
        <taxon>Bacillati</taxon>
        <taxon>Bacillota</taxon>
        <taxon>Negativicutes</taxon>
        <taxon>Veillonellales</taxon>
        <taxon>Veillonellaceae</taxon>
        <taxon>Veillonella</taxon>
    </lineage>
</organism>